<evidence type="ECO:0008006" key="4">
    <source>
        <dbReference type="Google" id="ProtNLM"/>
    </source>
</evidence>
<reference evidence="2 3" key="1">
    <citation type="journal article" date="2020" name="ISME J.">
        <title>Uncovering the hidden diversity of litter-decomposition mechanisms in mushroom-forming fungi.</title>
        <authorList>
            <person name="Floudas D."/>
            <person name="Bentzer J."/>
            <person name="Ahren D."/>
            <person name="Johansson T."/>
            <person name="Persson P."/>
            <person name="Tunlid A."/>
        </authorList>
    </citation>
    <scope>NUCLEOTIDE SEQUENCE [LARGE SCALE GENOMIC DNA]</scope>
    <source>
        <strain evidence="2 3">CBS 146.42</strain>
    </source>
</reference>
<dbReference type="Proteomes" id="UP000559027">
    <property type="component" value="Unassembled WGS sequence"/>
</dbReference>
<organism evidence="2 3">
    <name type="scientific">Leucocoprinus leucothites</name>
    <dbReference type="NCBI Taxonomy" id="201217"/>
    <lineage>
        <taxon>Eukaryota</taxon>
        <taxon>Fungi</taxon>
        <taxon>Dikarya</taxon>
        <taxon>Basidiomycota</taxon>
        <taxon>Agaricomycotina</taxon>
        <taxon>Agaricomycetes</taxon>
        <taxon>Agaricomycetidae</taxon>
        <taxon>Agaricales</taxon>
        <taxon>Agaricineae</taxon>
        <taxon>Agaricaceae</taxon>
        <taxon>Leucocoprinus</taxon>
    </lineage>
</organism>
<evidence type="ECO:0000313" key="2">
    <source>
        <dbReference type="EMBL" id="KAF5346865.1"/>
    </source>
</evidence>
<sequence>MSRPPVAINFPVSQQTFHPKFNDETADTILSSNQGTLFRMHSVTLKTASGLLRLFLSQNEPSRTLTDTLPPSSNDPRLGSSGSDSPTDVISLPFNDAPIERVLFILSAQPTEPWVSFEELEAAVDVMDYLDTPGPLAFVRASCFMPVFALEPVRLYGLGAKFGWGEVITYAARLTLTFNLFPSSDDDNKNKIEEQLTRLPSSALYRLLKFHRRRRDTFRESVYSMETFGVGNAVHINCPCGTEVNNSFWRELRSRLVWEIDQNPSGETILAPEVMEMEESKRCWKAKCTGCGSLYYNMAETLKNIRGCVELLPKDP</sequence>
<feature type="region of interest" description="Disordered" evidence="1">
    <location>
        <begin position="62"/>
        <end position="86"/>
    </location>
</feature>
<comment type="caution">
    <text evidence="2">The sequence shown here is derived from an EMBL/GenBank/DDBJ whole genome shotgun (WGS) entry which is preliminary data.</text>
</comment>
<gene>
    <name evidence="2" type="ORF">D9756_010554</name>
</gene>
<dbReference type="EMBL" id="JAACJO010000029">
    <property type="protein sequence ID" value="KAF5346865.1"/>
    <property type="molecule type" value="Genomic_DNA"/>
</dbReference>
<proteinExistence type="predicted"/>
<protein>
    <recommendedName>
        <fullName evidence="4">BTB domain-containing protein</fullName>
    </recommendedName>
</protein>
<name>A0A8H5CS25_9AGAR</name>
<evidence type="ECO:0000256" key="1">
    <source>
        <dbReference type="SAM" id="MobiDB-lite"/>
    </source>
</evidence>
<keyword evidence="3" id="KW-1185">Reference proteome</keyword>
<dbReference type="AlphaFoldDB" id="A0A8H5CS25"/>
<evidence type="ECO:0000313" key="3">
    <source>
        <dbReference type="Proteomes" id="UP000559027"/>
    </source>
</evidence>
<dbReference type="OrthoDB" id="3266199at2759"/>
<accession>A0A8H5CS25</accession>